<dbReference type="CDD" id="cd02440">
    <property type="entry name" value="AdoMet_MTases"/>
    <property type="match status" value="1"/>
</dbReference>
<dbReference type="AlphaFoldDB" id="U6GQU5"/>
<dbReference type="GO" id="GO:0005737">
    <property type="term" value="C:cytoplasm"/>
    <property type="evidence" value="ECO:0007669"/>
    <property type="project" value="TreeGrafter"/>
</dbReference>
<keyword evidence="4" id="KW-1185">Reference proteome</keyword>
<dbReference type="GeneID" id="25269978"/>
<dbReference type="InterPro" id="IPR025714">
    <property type="entry name" value="Methyltranfer_dom"/>
</dbReference>
<dbReference type="GO" id="GO:0016279">
    <property type="term" value="F:protein-lysine N-methyltransferase activity"/>
    <property type="evidence" value="ECO:0007669"/>
    <property type="project" value="TreeGrafter"/>
</dbReference>
<dbReference type="RefSeq" id="XP_013249155.1">
    <property type="nucleotide sequence ID" value="XM_013393701.1"/>
</dbReference>
<evidence type="ECO:0000256" key="1">
    <source>
        <dbReference type="SAM" id="MobiDB-lite"/>
    </source>
</evidence>
<dbReference type="OrthoDB" id="540004at2759"/>
<dbReference type="Pfam" id="PF13847">
    <property type="entry name" value="Methyltransf_31"/>
    <property type="match status" value="1"/>
</dbReference>
<dbReference type="VEuPathDB" id="ToxoDB:EAH_00019080"/>
<dbReference type="SUPFAM" id="SSF53335">
    <property type="entry name" value="S-adenosyl-L-methionine-dependent methyltransferases"/>
    <property type="match status" value="1"/>
</dbReference>
<dbReference type="PANTHER" id="PTHR12843:SF5">
    <property type="entry name" value="EEF1A LYSINE METHYLTRANSFERASE 2"/>
    <property type="match status" value="1"/>
</dbReference>
<feature type="domain" description="Methyltransferase" evidence="2">
    <location>
        <begin position="187"/>
        <end position="377"/>
    </location>
</feature>
<reference evidence="3" key="2">
    <citation type="submission" date="2013-10" db="EMBL/GenBank/DDBJ databases">
        <authorList>
            <person name="Aslett M."/>
        </authorList>
    </citation>
    <scope>NUCLEOTIDE SEQUENCE</scope>
    <source>
        <strain evidence="3">Houghton</strain>
    </source>
</reference>
<protein>
    <submittedName>
        <fullName evidence="3">Chromosome II, complete genome, related</fullName>
    </submittedName>
</protein>
<dbReference type="PANTHER" id="PTHR12843">
    <property type="entry name" value="PROTEIN-LYSINE N-METHYLTRANSFERASE METTL10"/>
    <property type="match status" value="1"/>
</dbReference>
<evidence type="ECO:0000259" key="2">
    <source>
        <dbReference type="Pfam" id="PF13847"/>
    </source>
</evidence>
<evidence type="ECO:0000313" key="4">
    <source>
        <dbReference type="Proteomes" id="UP000018050"/>
    </source>
</evidence>
<dbReference type="Gene3D" id="3.40.50.150">
    <property type="entry name" value="Vaccinia Virus protein VP39"/>
    <property type="match status" value="1"/>
</dbReference>
<reference evidence="3" key="1">
    <citation type="submission" date="2013-10" db="EMBL/GenBank/DDBJ databases">
        <title>Genomic analysis of the causative agents of coccidiosis in chickens.</title>
        <authorList>
            <person name="Reid A.J."/>
            <person name="Blake D."/>
            <person name="Billington K."/>
            <person name="Browne H."/>
            <person name="Dunn M."/>
            <person name="Hung S."/>
            <person name="Kawahara F."/>
            <person name="Miranda-Saavedra D."/>
            <person name="Mourier T."/>
            <person name="Nagra H."/>
            <person name="Otto T.D."/>
            <person name="Rawlings N."/>
            <person name="Sanchez A."/>
            <person name="Sanders M."/>
            <person name="Subramaniam C."/>
            <person name="Tay Y."/>
            <person name="Dear P."/>
            <person name="Doerig C."/>
            <person name="Gruber A."/>
            <person name="Parkinson J."/>
            <person name="Shirley M."/>
            <person name="Wan K.L."/>
            <person name="Berriman M."/>
            <person name="Tomley F."/>
            <person name="Pain A."/>
        </authorList>
    </citation>
    <scope>NUCLEOTIDE SEQUENCE</scope>
    <source>
        <strain evidence="3">Houghton</strain>
    </source>
</reference>
<proteinExistence type="predicted"/>
<accession>U6GQU5</accession>
<dbReference type="InterPro" id="IPR029063">
    <property type="entry name" value="SAM-dependent_MTases_sf"/>
</dbReference>
<gene>
    <name evidence="3" type="ORF">EAH_00019080</name>
</gene>
<feature type="compositionally biased region" description="Low complexity" evidence="1">
    <location>
        <begin position="76"/>
        <end position="114"/>
    </location>
</feature>
<organism evidence="3 4">
    <name type="scientific">Eimeria acervulina</name>
    <name type="common">Coccidian parasite</name>
    <dbReference type="NCBI Taxonomy" id="5801"/>
    <lineage>
        <taxon>Eukaryota</taxon>
        <taxon>Sar</taxon>
        <taxon>Alveolata</taxon>
        <taxon>Apicomplexa</taxon>
        <taxon>Conoidasida</taxon>
        <taxon>Coccidia</taxon>
        <taxon>Eucoccidiorida</taxon>
        <taxon>Eimeriorina</taxon>
        <taxon>Eimeriidae</taxon>
        <taxon>Eimeria</taxon>
    </lineage>
</organism>
<feature type="compositionally biased region" description="Basic and acidic residues" evidence="1">
    <location>
        <begin position="10"/>
        <end position="25"/>
    </location>
</feature>
<evidence type="ECO:0000313" key="3">
    <source>
        <dbReference type="EMBL" id="CDI80989.1"/>
    </source>
</evidence>
<feature type="region of interest" description="Disordered" evidence="1">
    <location>
        <begin position="1"/>
        <end position="37"/>
    </location>
</feature>
<feature type="region of interest" description="Disordered" evidence="1">
    <location>
        <begin position="70"/>
        <end position="116"/>
    </location>
</feature>
<dbReference type="Proteomes" id="UP000018050">
    <property type="component" value="Unassembled WGS sequence"/>
</dbReference>
<feature type="region of interest" description="Disordered" evidence="1">
    <location>
        <begin position="373"/>
        <end position="397"/>
    </location>
</feature>
<name>U6GQU5_EIMAC</name>
<sequence length="469" mass="51738">MPGDEPFEDNAARGADEHHSGKESVGETAEDEQISRHAFHSTWEEIYQRELHNAAARKAYQTTVQYKRSTVKSQAGCRSTRRNCSSRCNSSSRSRSSSMSRSGGNSDRSSDSSSIDGEEWFAPECGKILSWVLNTLRRPQNHPLQLYFRRAHALRNAESPGTGECRGGACDWCRGEGPLISQEFTEIPVLDVGCGGGQFLARLRRCGLKRLAGIDYSQNAIQLARSNLYGEGSRSRSCNAIHICLRQADLRHLRAGQTGGKLKNAIDNCICCCSKTQTAHNVSAQHETAGRANDEGSLSPCSCEPATSLPPFPVVFDKGTFDVFWLMRTPELYVQCMHRLMPQYGILFLTSCNCTVDDLDSLFCEKTDAYQEQQQQQQQAPTTKPQRENQMPAGAAHPAVAGASGALAFTKCRVSGPEDLLGGTDERYNRTSTNHGMPFFERLGLLPHRSFKFGGVEGQVVTSVLLRRL</sequence>
<dbReference type="EMBL" id="HG671427">
    <property type="protein sequence ID" value="CDI80989.1"/>
    <property type="molecule type" value="Genomic_DNA"/>
</dbReference>
<dbReference type="OMA" id="FFCESER"/>